<protein>
    <recommendedName>
        <fullName evidence="3">HEPN domain-containing protein</fullName>
    </recommendedName>
</protein>
<dbReference type="Proteomes" id="UP000176511">
    <property type="component" value="Unassembled WGS sequence"/>
</dbReference>
<evidence type="ECO:0000313" key="2">
    <source>
        <dbReference type="Proteomes" id="UP000176511"/>
    </source>
</evidence>
<evidence type="ECO:0008006" key="3">
    <source>
        <dbReference type="Google" id="ProtNLM"/>
    </source>
</evidence>
<evidence type="ECO:0000313" key="1">
    <source>
        <dbReference type="EMBL" id="OGG61312.1"/>
    </source>
</evidence>
<dbReference type="EMBL" id="MFLE01000020">
    <property type="protein sequence ID" value="OGG61312.1"/>
    <property type="molecule type" value="Genomic_DNA"/>
</dbReference>
<name>A0A1F6DJW4_9BACT</name>
<comment type="caution">
    <text evidence="1">The sequence shown here is derived from an EMBL/GenBank/DDBJ whole genome shotgun (WGS) entry which is preliminary data.</text>
</comment>
<sequence length="214" mass="25029">MAIKKENNKQRKYDWVVFAQSYFLISRLACQELLSDSEKKYSKSNERDNPYQPEDLYVSILFNIKHGIEVFTKALSIFAYGEYEEGHDIKILFDNAKQKISIIKLQPRQKGFYNDISQADIDASLKDLEEIKKLVLYFFELDFLKQKLNSNFVINDHLNDVFRYPDSKASIRIDWGTLLISRVHSPDIKETLEKLDGLNELFNKTGYLHSILSG</sequence>
<gene>
    <name evidence="1" type="ORF">A3C87_01095</name>
</gene>
<proteinExistence type="predicted"/>
<organism evidence="1 2">
    <name type="scientific">Candidatus Kaiserbacteria bacterium RIFCSPHIGHO2_02_FULL_49_34</name>
    <dbReference type="NCBI Taxonomy" id="1798491"/>
    <lineage>
        <taxon>Bacteria</taxon>
        <taxon>Candidatus Kaiseribacteriota</taxon>
    </lineage>
</organism>
<reference evidence="1 2" key="1">
    <citation type="journal article" date="2016" name="Nat. Commun.">
        <title>Thousands of microbial genomes shed light on interconnected biogeochemical processes in an aquifer system.</title>
        <authorList>
            <person name="Anantharaman K."/>
            <person name="Brown C.T."/>
            <person name="Hug L.A."/>
            <person name="Sharon I."/>
            <person name="Castelle C.J."/>
            <person name="Probst A.J."/>
            <person name="Thomas B.C."/>
            <person name="Singh A."/>
            <person name="Wilkins M.J."/>
            <person name="Karaoz U."/>
            <person name="Brodie E.L."/>
            <person name="Williams K.H."/>
            <person name="Hubbard S.S."/>
            <person name="Banfield J.F."/>
        </authorList>
    </citation>
    <scope>NUCLEOTIDE SEQUENCE [LARGE SCALE GENOMIC DNA]</scope>
</reference>
<dbReference type="AlphaFoldDB" id="A0A1F6DJW4"/>
<accession>A0A1F6DJW4</accession>